<dbReference type="SUPFAM" id="SSF55729">
    <property type="entry name" value="Acyl-CoA N-acyltransferases (Nat)"/>
    <property type="match status" value="1"/>
</dbReference>
<evidence type="ECO:0000313" key="2">
    <source>
        <dbReference type="Proteomes" id="UP000059188"/>
    </source>
</evidence>
<dbReference type="PANTHER" id="PTHR42791">
    <property type="entry name" value="GNAT FAMILY ACETYLTRANSFERASE"/>
    <property type="match status" value="1"/>
</dbReference>
<accession>A0A0B7F216</accession>
<evidence type="ECO:0000313" key="1">
    <source>
        <dbReference type="EMBL" id="CEL52066.1"/>
    </source>
</evidence>
<name>A0A0B7F216_THACB</name>
<gene>
    <name evidence="1" type="ORF">RSOLAG1IB_00603</name>
</gene>
<dbReference type="STRING" id="1108050.A0A0B7F216"/>
<proteinExistence type="predicted"/>
<dbReference type="PANTHER" id="PTHR42791:SF1">
    <property type="entry name" value="N-ACETYLTRANSFERASE DOMAIN-CONTAINING PROTEIN"/>
    <property type="match status" value="1"/>
</dbReference>
<dbReference type="CDD" id="cd04301">
    <property type="entry name" value="NAT_SF"/>
    <property type="match status" value="1"/>
</dbReference>
<dbReference type="InterPro" id="IPR052523">
    <property type="entry name" value="Trichothecene_AcTrans"/>
</dbReference>
<dbReference type="EMBL" id="LN679100">
    <property type="protein sequence ID" value="CEL52066.1"/>
    <property type="molecule type" value="Genomic_DNA"/>
</dbReference>
<protein>
    <recommendedName>
        <fullName evidence="3">N-acetyltransferase domain-containing protein</fullName>
    </recommendedName>
</protein>
<dbReference type="Gene3D" id="3.40.630.30">
    <property type="match status" value="1"/>
</dbReference>
<reference evidence="1 2" key="1">
    <citation type="submission" date="2014-11" db="EMBL/GenBank/DDBJ databases">
        <authorList>
            <person name="Wibberg Daniel"/>
        </authorList>
    </citation>
    <scope>NUCLEOTIDE SEQUENCE [LARGE SCALE GENOMIC DNA]</scope>
    <source>
        <strain evidence="1">Rhizoctonia solani AG1-IB 7/3/14</strain>
    </source>
</reference>
<dbReference type="InterPro" id="IPR016181">
    <property type="entry name" value="Acyl_CoA_acyltransferase"/>
</dbReference>
<dbReference type="OrthoDB" id="61113at2759"/>
<organism evidence="1 2">
    <name type="scientific">Thanatephorus cucumeris (strain AG1-IB / isolate 7/3/14)</name>
    <name type="common">Lettuce bottom rot fungus</name>
    <name type="synonym">Rhizoctonia solani</name>
    <dbReference type="NCBI Taxonomy" id="1108050"/>
    <lineage>
        <taxon>Eukaryota</taxon>
        <taxon>Fungi</taxon>
        <taxon>Dikarya</taxon>
        <taxon>Basidiomycota</taxon>
        <taxon>Agaricomycotina</taxon>
        <taxon>Agaricomycetes</taxon>
        <taxon>Cantharellales</taxon>
        <taxon>Ceratobasidiaceae</taxon>
        <taxon>Rhizoctonia</taxon>
        <taxon>Rhizoctonia solani AG-1</taxon>
    </lineage>
</organism>
<dbReference type="AlphaFoldDB" id="A0A0B7F216"/>
<dbReference type="Proteomes" id="UP000059188">
    <property type="component" value="Unassembled WGS sequence"/>
</dbReference>
<keyword evidence="2" id="KW-1185">Reference proteome</keyword>
<evidence type="ECO:0008006" key="3">
    <source>
        <dbReference type="Google" id="ProtNLM"/>
    </source>
</evidence>
<sequence>MVNLISIAFASNPLTPPALGVTYENDPEVHNHFNRAQLYAALTGSGRVLDAFIDVDGREQLAGVSVWYGPGRQFLDNDEQRGHWAAFARKIDPKVSQWWAEVMLPRYNQLSRDGLGDGVKKELLHLQVIGTHPKFQQRGVGKAMIRHMLSQISSDSRGIASCVETSKESNLLFYEPNWPVVPPGEVP</sequence>